<accession>A0A916K6W5</accession>
<evidence type="ECO:0000313" key="4">
    <source>
        <dbReference type="EMBL" id="CAG7645565.1"/>
    </source>
</evidence>
<dbReference type="GO" id="GO:0030420">
    <property type="term" value="P:establishment of competence for transformation"/>
    <property type="evidence" value="ECO:0007669"/>
    <property type="project" value="UniProtKB-KW"/>
</dbReference>
<dbReference type="EMBL" id="CAJVAS010000031">
    <property type="protein sequence ID" value="CAG7645565.1"/>
    <property type="molecule type" value="Genomic_DNA"/>
</dbReference>
<protein>
    <recommendedName>
        <fullName evidence="6">Prepilin-type N-terminal cleavage/methylation domain-containing protein</fullName>
    </recommendedName>
</protein>
<gene>
    <name evidence="4" type="ORF">PAESOLCIP111_04980</name>
</gene>
<dbReference type="PROSITE" id="PS00409">
    <property type="entry name" value="PROKAR_NTER_METHYL"/>
    <property type="match status" value="1"/>
</dbReference>
<organism evidence="4 5">
    <name type="scientific">Paenibacillus solanacearum</name>
    <dbReference type="NCBI Taxonomy" id="2048548"/>
    <lineage>
        <taxon>Bacteria</taxon>
        <taxon>Bacillati</taxon>
        <taxon>Bacillota</taxon>
        <taxon>Bacilli</taxon>
        <taxon>Bacillales</taxon>
        <taxon>Paenibacillaceae</taxon>
        <taxon>Paenibacillus</taxon>
    </lineage>
</organism>
<dbReference type="Pfam" id="PF07963">
    <property type="entry name" value="N_methyl"/>
    <property type="match status" value="1"/>
</dbReference>
<evidence type="ECO:0000256" key="2">
    <source>
        <dbReference type="ARBA" id="ARBA00023287"/>
    </source>
</evidence>
<name>A0A916K6W5_9BACL</name>
<dbReference type="NCBIfam" id="TIGR02532">
    <property type="entry name" value="IV_pilin_GFxxxE"/>
    <property type="match status" value="1"/>
</dbReference>
<dbReference type="InterPro" id="IPR012902">
    <property type="entry name" value="N_methyl_site"/>
</dbReference>
<keyword evidence="5" id="KW-1185">Reference proteome</keyword>
<evidence type="ECO:0000313" key="5">
    <source>
        <dbReference type="Proteomes" id="UP000693672"/>
    </source>
</evidence>
<sequence>MKNVGILVLRGEKGLSLIEVMAVIVILGILVLSFMNISGYSLLSRSQSVQRVEARHVAEDQLSKARVYIRTQKALPPNPAVPGYTVTYQLSEMSNPGQYATASTAARHISLQAVVLIQAVPQILTVTVSWS</sequence>
<evidence type="ECO:0000256" key="1">
    <source>
        <dbReference type="ARBA" id="ARBA00004241"/>
    </source>
</evidence>
<reference evidence="4" key="1">
    <citation type="submission" date="2021-06" db="EMBL/GenBank/DDBJ databases">
        <authorList>
            <person name="Criscuolo A."/>
        </authorList>
    </citation>
    <scope>NUCLEOTIDE SEQUENCE</scope>
    <source>
        <strain evidence="4">CIP111600</strain>
    </source>
</reference>
<comment type="caution">
    <text evidence="4">The sequence shown here is derived from an EMBL/GenBank/DDBJ whole genome shotgun (WGS) entry which is preliminary data.</text>
</comment>
<evidence type="ECO:0000256" key="3">
    <source>
        <dbReference type="SAM" id="Phobius"/>
    </source>
</evidence>
<dbReference type="AlphaFoldDB" id="A0A916K6W5"/>
<keyword evidence="2" id="KW-0178">Competence</keyword>
<keyword evidence="3" id="KW-0812">Transmembrane</keyword>
<comment type="subcellular location">
    <subcellularLocation>
        <location evidence="1">Cell surface</location>
    </subcellularLocation>
</comment>
<dbReference type="GO" id="GO:0009986">
    <property type="term" value="C:cell surface"/>
    <property type="evidence" value="ECO:0007669"/>
    <property type="project" value="UniProtKB-SubCell"/>
</dbReference>
<evidence type="ECO:0008006" key="6">
    <source>
        <dbReference type="Google" id="ProtNLM"/>
    </source>
</evidence>
<keyword evidence="3" id="KW-1133">Transmembrane helix</keyword>
<dbReference type="Proteomes" id="UP000693672">
    <property type="component" value="Unassembled WGS sequence"/>
</dbReference>
<keyword evidence="3" id="KW-0472">Membrane</keyword>
<dbReference type="RefSeq" id="WP_246627625.1">
    <property type="nucleotide sequence ID" value="NZ_CAJVAS010000031.1"/>
</dbReference>
<proteinExistence type="predicted"/>
<feature type="transmembrane region" description="Helical" evidence="3">
    <location>
        <begin position="20"/>
        <end position="43"/>
    </location>
</feature>